<accession>A0A812UPL2</accession>
<proteinExistence type="predicted"/>
<dbReference type="EMBL" id="CAJNDS010002734">
    <property type="protein sequence ID" value="CAE7577763.1"/>
    <property type="molecule type" value="Genomic_DNA"/>
</dbReference>
<protein>
    <submittedName>
        <fullName evidence="1">Uncharacterized protein</fullName>
    </submittedName>
</protein>
<comment type="caution">
    <text evidence="1">The sequence shown here is derived from an EMBL/GenBank/DDBJ whole genome shotgun (WGS) entry which is preliminary data.</text>
</comment>
<dbReference type="OrthoDB" id="445124at2759"/>
<keyword evidence="2" id="KW-1185">Reference proteome</keyword>
<organism evidence="1 2">
    <name type="scientific">Symbiodinium natans</name>
    <dbReference type="NCBI Taxonomy" id="878477"/>
    <lineage>
        <taxon>Eukaryota</taxon>
        <taxon>Sar</taxon>
        <taxon>Alveolata</taxon>
        <taxon>Dinophyceae</taxon>
        <taxon>Suessiales</taxon>
        <taxon>Symbiodiniaceae</taxon>
        <taxon>Symbiodinium</taxon>
    </lineage>
</organism>
<dbReference type="PANTHER" id="PTHR33050">
    <property type="entry name" value="REVERSE TRANSCRIPTASE DOMAIN-CONTAINING PROTEIN"/>
    <property type="match status" value="1"/>
</dbReference>
<dbReference type="InterPro" id="IPR043502">
    <property type="entry name" value="DNA/RNA_pol_sf"/>
</dbReference>
<sequence length="1503" mass="164218">MTSALKSEAAFKERANECGLSTDQIKSLTDRGMSSLSAVAYSLGTPGETVGEDQLRRLLDPDSPDAVTVGGLASIRQLVFESQTMVIQNLKLSLETPDSGRHVELVASERTARIRSQATRLRGMNLSGQLECSFCSYDYVAQVLEKDHIMYLEPARFTTRQSEVLKDRPTGRELVLDEGSRIGVRDKTLKDRCLLTTELDLARALSRRALACDLMQLCTFDCMERWHTFLLDRMKEPPPPGFRPISMEQVLRCDRAGFLRLAQLLPSVKVKADGSYPMDAALDTLRGDPTVMFNLLPLQGATTGATMPPDLAAMVGLRAQTSSGAKFCWNFNSKAKGCKFAKAGSTSGDLPSHPAKSSRCGEAAFDVGPVTGVSPADLTDATRLNDACTADAFAHDLLCATVEPSPASILALFDLLPHEHPPRASPDGSGSSFSCGCYGQGGLAGLRKSCMSFPSTCLALNRYVASLDPAFEYSTISIFDRVQTALHRDARNGSVCNLVSALSSFRGGEIWVQDDDGPIPFSLNGEMLRGSLLDLQQGPVHFEARDRYHCTMPFSGRRVVLIAFCAESLHCLSVQGRPLSQLTFVEVFAGTAGLCAAVRRAGIGFAIGVDHKVLKGCMCKIAVLDLTTQGSRDVLFDLLQQPTTVACHLGPPCGTSSRARAFGSYDGGPRPLRSTACPDGIAGLQGLDLLRVQQANILYDLTSMVLQYGVAHGLLVSVENPHRSHFWASSPMVRASACRHFSTSFHACMFGSGRRKRTRLDLQVPCSNDHAHLPWTKAFALQLLDLGAVGVPVELSQAAIPQARAAAISVGSQPRAKKVPPLVAEHKTVIILRGPLPALPSAASKKIELPFAIPRHVHCQPTVSSIPAGSKILRVTPVLMDAINKATDMSLADLGKERTAAMRKWTLRAQEIRKSPDPQYLPSGKRKKILEDKSLQLLHEMIKEAEYPDDWLPFHRRDGFNLLGPIPPSGCFPKKPMVATLAPHEVLENSAETRRAIVHAASSSRDVEMDRELMRITNEELEKGWLEGPFPISEISAGATLTRRFGVRQFSTSTEQGRVSKTRPIDDFTESLVNLTNSCDETIAPHGIDFVLAALSHRFRRCKEAKRKVELLLRTIDLRKAYKQLPLSDSAAGTTFICIRHPDSGKVLAYRVLVLPFGARSAVQSFYRSSHCLWYLGCCLFSLHWSLFFDDYILGCSKEEERLVDLTQSAFFTLTGWAVSHEKDKGFSTLAKALGVEISLCDLALGVVHVCNTQGRKDEVKDQIDTIIRQKGARGSTLASLRGRLLFAESQVFGRRAAQEMKVLGGFCDVGGWVKMNDRLETALSFLRDKIISGPPRSLSLRSKPLFHIYSDACREPEYGGVGGMLFHPGGHVVSWFGAKLGYDEFSHLAAGEIRETLIYELELAACVLSLQKLLPKGMPCEVICFLDNDAALSGLISGKAGSVGVRPFLRSLSALESSVDITLWFERVASHSNPADAPSRGDFTHLPSDRRISFEPSWLRAS</sequence>
<dbReference type="InterPro" id="IPR052055">
    <property type="entry name" value="Hepadnavirus_pol/RT"/>
</dbReference>
<dbReference type="Proteomes" id="UP000604046">
    <property type="component" value="Unassembled WGS sequence"/>
</dbReference>
<gene>
    <name evidence="1" type="ORF">SNAT2548_LOCUS32969</name>
</gene>
<evidence type="ECO:0000313" key="2">
    <source>
        <dbReference type="Proteomes" id="UP000604046"/>
    </source>
</evidence>
<dbReference type="SUPFAM" id="SSF56672">
    <property type="entry name" value="DNA/RNA polymerases"/>
    <property type="match status" value="1"/>
</dbReference>
<dbReference type="PANTHER" id="PTHR33050:SF7">
    <property type="entry name" value="RIBONUCLEASE H"/>
    <property type="match status" value="1"/>
</dbReference>
<name>A0A812UPL2_9DINO</name>
<reference evidence="1" key="1">
    <citation type="submission" date="2021-02" db="EMBL/GenBank/DDBJ databases">
        <authorList>
            <person name="Dougan E. K."/>
            <person name="Rhodes N."/>
            <person name="Thang M."/>
            <person name="Chan C."/>
        </authorList>
    </citation>
    <scope>NUCLEOTIDE SEQUENCE</scope>
</reference>
<evidence type="ECO:0000313" key="1">
    <source>
        <dbReference type="EMBL" id="CAE7577763.1"/>
    </source>
</evidence>